<evidence type="ECO:0000313" key="3">
    <source>
        <dbReference type="Proteomes" id="UP000031838"/>
    </source>
</evidence>
<dbReference type="SUPFAM" id="SSF51445">
    <property type="entry name" value="(Trans)glycosidases"/>
    <property type="match status" value="1"/>
</dbReference>
<dbReference type="Gene3D" id="3.20.20.80">
    <property type="entry name" value="Glycosidases"/>
    <property type="match status" value="1"/>
</dbReference>
<evidence type="ECO:0000313" key="2">
    <source>
        <dbReference type="EMBL" id="AJK50287.1"/>
    </source>
</evidence>
<feature type="domain" description="Rv2525c-like glycoside hydrolase-like" evidence="1">
    <location>
        <begin position="26"/>
        <end position="154"/>
    </location>
</feature>
<proteinExistence type="predicted"/>
<keyword evidence="3" id="KW-1185">Reference proteome</keyword>
<dbReference type="KEGG" id="bgp:BGL_2c22260"/>
<dbReference type="InterPro" id="IPR017853">
    <property type="entry name" value="GH"/>
</dbReference>
<dbReference type="HOGENOM" id="CLU_1228007_0_0_4"/>
<dbReference type="EMBL" id="CP002581">
    <property type="protein sequence ID" value="AJK50287.1"/>
    <property type="molecule type" value="Genomic_DNA"/>
</dbReference>
<dbReference type="Pfam" id="PF08924">
    <property type="entry name" value="Rv2525c_GlyHyd-like"/>
    <property type="match status" value="1"/>
</dbReference>
<evidence type="ECO:0000259" key="1">
    <source>
        <dbReference type="Pfam" id="PF08924"/>
    </source>
</evidence>
<dbReference type="RefSeq" id="WP_042628589.1">
    <property type="nucleotide sequence ID" value="NZ_CP002581.1"/>
</dbReference>
<reference evidence="2 3" key="2">
    <citation type="journal article" date="2016" name="Appl. Microbiol. Biotechnol.">
        <title>Mutations improving production and secretion of extracellular lipase by Burkholderia glumae PG1.</title>
        <authorList>
            <person name="Knapp A."/>
            <person name="Voget S."/>
            <person name="Gao R."/>
            <person name="Zaburannyi N."/>
            <person name="Krysciak D."/>
            <person name="Breuer M."/>
            <person name="Hauer B."/>
            <person name="Streit W.R."/>
            <person name="Muller R."/>
            <person name="Daniel R."/>
            <person name="Jaeger K.E."/>
        </authorList>
    </citation>
    <scope>NUCLEOTIDE SEQUENCE [LARGE SCALE GENOMIC DNA]</scope>
    <source>
        <strain evidence="2 3">PG1</strain>
    </source>
</reference>
<gene>
    <name evidence="2" type="ORF">BGL_2c22260</name>
</gene>
<dbReference type="InterPro" id="IPR015020">
    <property type="entry name" value="Rv2525c-like_Glyco_Hydro-like"/>
</dbReference>
<dbReference type="Proteomes" id="UP000031838">
    <property type="component" value="Chromosome 2"/>
</dbReference>
<reference evidence="3" key="1">
    <citation type="submission" date="2011-03" db="EMBL/GenBank/DDBJ databases">
        <authorList>
            <person name="Voget S."/>
            <person name="Streit W.R."/>
            <person name="Jaeger K.E."/>
            <person name="Daniel R."/>
        </authorList>
    </citation>
    <scope>NUCLEOTIDE SEQUENCE [LARGE SCALE GENOMIC DNA]</scope>
    <source>
        <strain evidence="3">PG1</strain>
    </source>
</reference>
<accession>A0A0B6RY47</accession>
<organism evidence="2 3">
    <name type="scientific">Burkholderia plantarii</name>
    <dbReference type="NCBI Taxonomy" id="41899"/>
    <lineage>
        <taxon>Bacteria</taxon>
        <taxon>Pseudomonadati</taxon>
        <taxon>Pseudomonadota</taxon>
        <taxon>Betaproteobacteria</taxon>
        <taxon>Burkholderiales</taxon>
        <taxon>Burkholderiaceae</taxon>
        <taxon>Burkholderia</taxon>
    </lineage>
</organism>
<dbReference type="AlphaFoldDB" id="A0A0B6RY47"/>
<protein>
    <recommendedName>
        <fullName evidence="1">Rv2525c-like glycoside hydrolase-like domain-containing protein</fullName>
    </recommendedName>
</protein>
<name>A0A0B6RY47_BURPL</name>
<sequence>MNFHAGFDTDQFPGLAQLQWLKSNTNLAWCGYYLAPAPSHDDRSWMGNRAALLAQGWGLLPIFLGQQTIGPGSHDVHGGQGSTDGLAAVQLMHDEGFPARSYVFIDWEDGSALGADSKDYLTAWVTAVNAAGYQPGIYCSHDLAGAMAAILAGVQPPCDGRIWAWKVGQANAHDYTCAPDGFPCADPTLCGYDAAVAWQCEQNCVLSLPGAPSETMSADLSTSSLADPSAAA</sequence>